<dbReference type="GeneID" id="85328874"/>
<proteinExistence type="predicted"/>
<accession>A0AA40ABQ2</accession>
<dbReference type="RefSeq" id="XP_060294118.1">
    <property type="nucleotide sequence ID" value="XM_060445604.1"/>
</dbReference>
<reference evidence="2" key="1">
    <citation type="submission" date="2023-06" db="EMBL/GenBank/DDBJ databases">
        <title>Genome-scale phylogeny and comparative genomics of the fungal order Sordariales.</title>
        <authorList>
            <consortium name="Lawrence Berkeley National Laboratory"/>
            <person name="Hensen N."/>
            <person name="Bonometti L."/>
            <person name="Westerberg I."/>
            <person name="Brannstrom I.O."/>
            <person name="Guillou S."/>
            <person name="Cros-Aarteil S."/>
            <person name="Calhoun S."/>
            <person name="Haridas S."/>
            <person name="Kuo A."/>
            <person name="Mondo S."/>
            <person name="Pangilinan J."/>
            <person name="Riley R."/>
            <person name="LaButti K."/>
            <person name="Andreopoulos B."/>
            <person name="Lipzen A."/>
            <person name="Chen C."/>
            <person name="Yanf M."/>
            <person name="Daum C."/>
            <person name="Ng V."/>
            <person name="Clum A."/>
            <person name="Steindorff A."/>
            <person name="Ohm R."/>
            <person name="Martin F."/>
            <person name="Silar P."/>
            <person name="Natvig D."/>
            <person name="Lalanne C."/>
            <person name="Gautier V."/>
            <person name="Ament-velasquez S.L."/>
            <person name="Kruys A."/>
            <person name="Hutchinson M.I."/>
            <person name="Powell A.J."/>
            <person name="Barry K."/>
            <person name="Miller A.N."/>
            <person name="Grigoriev I.V."/>
            <person name="Debuchy R."/>
            <person name="Gladieux P."/>
            <person name="Thoren M.H."/>
            <person name="Johannesson H."/>
        </authorList>
    </citation>
    <scope>NUCLEOTIDE SEQUENCE</scope>
    <source>
        <strain evidence="2">SMH2392-1A</strain>
    </source>
</reference>
<sequence>MATSPPPPREPRPQASRRASQEYRSQQESDRASTTSQLHDDDSPCSTPLRSRIWLLPPHAAKTLARSGCGPVSGFPPKSAGYSAPPPALTVSVPSPRLAPGPWGAVERRDEEDKSSVVVELDGARAWDRRRTA</sequence>
<evidence type="ECO:0000256" key="1">
    <source>
        <dbReference type="SAM" id="MobiDB-lite"/>
    </source>
</evidence>
<gene>
    <name evidence="2" type="ORF">B0T26DRAFT_752987</name>
</gene>
<dbReference type="EMBL" id="JAUIRO010000005">
    <property type="protein sequence ID" value="KAK0712795.1"/>
    <property type="molecule type" value="Genomic_DNA"/>
</dbReference>
<evidence type="ECO:0000313" key="2">
    <source>
        <dbReference type="EMBL" id="KAK0712795.1"/>
    </source>
</evidence>
<dbReference type="AlphaFoldDB" id="A0AA40ABQ2"/>
<keyword evidence="3" id="KW-1185">Reference proteome</keyword>
<protein>
    <submittedName>
        <fullName evidence="2">Uncharacterized protein</fullName>
    </submittedName>
</protein>
<dbReference type="Proteomes" id="UP001172101">
    <property type="component" value="Unassembled WGS sequence"/>
</dbReference>
<feature type="compositionally biased region" description="Basic and acidic residues" evidence="1">
    <location>
        <begin position="19"/>
        <end position="31"/>
    </location>
</feature>
<evidence type="ECO:0000313" key="3">
    <source>
        <dbReference type="Proteomes" id="UP001172101"/>
    </source>
</evidence>
<feature type="region of interest" description="Disordered" evidence="1">
    <location>
        <begin position="64"/>
        <end position="96"/>
    </location>
</feature>
<organism evidence="2 3">
    <name type="scientific">Lasiosphaeria miniovina</name>
    <dbReference type="NCBI Taxonomy" id="1954250"/>
    <lineage>
        <taxon>Eukaryota</taxon>
        <taxon>Fungi</taxon>
        <taxon>Dikarya</taxon>
        <taxon>Ascomycota</taxon>
        <taxon>Pezizomycotina</taxon>
        <taxon>Sordariomycetes</taxon>
        <taxon>Sordariomycetidae</taxon>
        <taxon>Sordariales</taxon>
        <taxon>Lasiosphaeriaceae</taxon>
        <taxon>Lasiosphaeria</taxon>
    </lineage>
</organism>
<name>A0AA40ABQ2_9PEZI</name>
<comment type="caution">
    <text evidence="2">The sequence shown here is derived from an EMBL/GenBank/DDBJ whole genome shotgun (WGS) entry which is preliminary data.</text>
</comment>
<feature type="region of interest" description="Disordered" evidence="1">
    <location>
        <begin position="1"/>
        <end position="50"/>
    </location>
</feature>